<keyword evidence="5" id="KW-0676">Redox-active center</keyword>
<dbReference type="GO" id="GO:0005829">
    <property type="term" value="C:cytosol"/>
    <property type="evidence" value="ECO:0007669"/>
    <property type="project" value="TreeGrafter"/>
</dbReference>
<dbReference type="KEGG" id="scor:J3U87_26120"/>
<dbReference type="GO" id="GO:0015035">
    <property type="term" value="F:protein-disulfide reductase activity"/>
    <property type="evidence" value="ECO:0007669"/>
    <property type="project" value="UniProtKB-UniRule"/>
</dbReference>
<dbReference type="RefSeq" id="WP_237378722.1">
    <property type="nucleotide sequence ID" value="NZ_CP071793.1"/>
</dbReference>
<feature type="domain" description="Thioredoxin" evidence="7">
    <location>
        <begin position="1"/>
        <end position="106"/>
    </location>
</feature>
<dbReference type="Pfam" id="PF00085">
    <property type="entry name" value="Thioredoxin"/>
    <property type="match status" value="1"/>
</dbReference>
<dbReference type="PANTHER" id="PTHR45663">
    <property type="entry name" value="GEO12009P1"/>
    <property type="match status" value="1"/>
</dbReference>
<comment type="similarity">
    <text evidence="1">Belongs to the thioredoxin family.</text>
</comment>
<dbReference type="Pfam" id="PF14561">
    <property type="entry name" value="TPR_20"/>
    <property type="match status" value="1"/>
</dbReference>
<dbReference type="PANTHER" id="PTHR45663:SF11">
    <property type="entry name" value="GEO12009P1"/>
    <property type="match status" value="1"/>
</dbReference>
<dbReference type="CDD" id="cd02956">
    <property type="entry name" value="ybbN"/>
    <property type="match status" value="1"/>
</dbReference>
<dbReference type="EMBL" id="CP071793">
    <property type="protein sequence ID" value="QTD49078.1"/>
    <property type="molecule type" value="Genomic_DNA"/>
</dbReference>
<reference evidence="8" key="1">
    <citation type="submission" date="2021-03" db="EMBL/GenBank/DDBJ databases">
        <title>Acanthopleuribacteraceae sp. M133.</title>
        <authorList>
            <person name="Wang G."/>
        </authorList>
    </citation>
    <scope>NUCLEOTIDE SEQUENCE</scope>
    <source>
        <strain evidence="8">M133</strain>
    </source>
</reference>
<evidence type="ECO:0000256" key="6">
    <source>
        <dbReference type="NCBIfam" id="TIGR01068"/>
    </source>
</evidence>
<dbReference type="InterPro" id="IPR017937">
    <property type="entry name" value="Thioredoxin_CS"/>
</dbReference>
<gene>
    <name evidence="8" type="primary">trxA</name>
    <name evidence="8" type="ORF">J3U87_26120</name>
</gene>
<dbReference type="Proteomes" id="UP000663929">
    <property type="component" value="Chromosome"/>
</dbReference>
<dbReference type="InterPro" id="IPR005746">
    <property type="entry name" value="Thioredoxin"/>
</dbReference>
<dbReference type="InterPro" id="IPR011990">
    <property type="entry name" value="TPR-like_helical_dom_sf"/>
</dbReference>
<organism evidence="8 9">
    <name type="scientific">Sulfidibacter corallicola</name>
    <dbReference type="NCBI Taxonomy" id="2818388"/>
    <lineage>
        <taxon>Bacteria</taxon>
        <taxon>Pseudomonadati</taxon>
        <taxon>Acidobacteriota</taxon>
        <taxon>Holophagae</taxon>
        <taxon>Acanthopleuribacterales</taxon>
        <taxon>Acanthopleuribacteraceae</taxon>
        <taxon>Sulfidibacter</taxon>
    </lineage>
</organism>
<protein>
    <recommendedName>
        <fullName evidence="6">Thioredoxin</fullName>
    </recommendedName>
</protein>
<dbReference type="Gene3D" id="3.40.30.10">
    <property type="entry name" value="Glutaredoxin"/>
    <property type="match status" value="1"/>
</dbReference>
<keyword evidence="9" id="KW-1185">Reference proteome</keyword>
<dbReference type="PROSITE" id="PS51352">
    <property type="entry name" value="THIOREDOXIN_2"/>
    <property type="match status" value="1"/>
</dbReference>
<evidence type="ECO:0000256" key="2">
    <source>
        <dbReference type="ARBA" id="ARBA00022448"/>
    </source>
</evidence>
<keyword evidence="2" id="KW-0813">Transport</keyword>
<evidence type="ECO:0000256" key="5">
    <source>
        <dbReference type="ARBA" id="ARBA00023284"/>
    </source>
</evidence>
<evidence type="ECO:0000259" key="7">
    <source>
        <dbReference type="PROSITE" id="PS51352"/>
    </source>
</evidence>
<evidence type="ECO:0000256" key="3">
    <source>
        <dbReference type="ARBA" id="ARBA00022982"/>
    </source>
</evidence>
<proteinExistence type="inferred from homology"/>
<keyword evidence="3" id="KW-0249">Electron transport</keyword>
<dbReference type="Gene3D" id="1.25.40.10">
    <property type="entry name" value="Tetratricopeptide repeat domain"/>
    <property type="match status" value="1"/>
</dbReference>
<evidence type="ECO:0000313" key="8">
    <source>
        <dbReference type="EMBL" id="QTD49078.1"/>
    </source>
</evidence>
<dbReference type="SUPFAM" id="SSF52833">
    <property type="entry name" value="Thioredoxin-like"/>
    <property type="match status" value="1"/>
</dbReference>
<dbReference type="GO" id="GO:0045454">
    <property type="term" value="P:cell redox homeostasis"/>
    <property type="evidence" value="ECO:0007669"/>
    <property type="project" value="TreeGrafter"/>
</dbReference>
<sequence>MAYELTDFRTDVLEASMNVPVLVDFWADWCGPCRTLGPLLEKLAAEANGAWKLVKVDVDKNQELAAQFQVRGIPMCVLVHFGQIVDGFQGALPEAELRQWLAPHIQGGVAEAEELVEEPEPTPPAEMSVAALLAAGKTAEAAALAEQQLEAEATHENRLQVALAQMFVKPQRSAEILAEIPEDADSYDHAQHLAGLAKVLSHDLQALPAHANPKVPEYYKAAIEALRQGAFEDALDQFLEVLYRDKHYDEDGARLAFLGVFAWLGKEDPLPKAFQRRFEMAVFG</sequence>
<evidence type="ECO:0000313" key="9">
    <source>
        <dbReference type="Proteomes" id="UP000663929"/>
    </source>
</evidence>
<dbReference type="GO" id="GO:0006950">
    <property type="term" value="P:response to stress"/>
    <property type="evidence" value="ECO:0007669"/>
    <property type="project" value="UniProtKB-ARBA"/>
</dbReference>
<keyword evidence="4" id="KW-1015">Disulfide bond</keyword>
<dbReference type="InterPro" id="IPR013766">
    <property type="entry name" value="Thioredoxin_domain"/>
</dbReference>
<evidence type="ECO:0000256" key="1">
    <source>
        <dbReference type="ARBA" id="ARBA00008987"/>
    </source>
</evidence>
<evidence type="ECO:0000256" key="4">
    <source>
        <dbReference type="ARBA" id="ARBA00023157"/>
    </source>
</evidence>
<dbReference type="AlphaFoldDB" id="A0A8A4TJU1"/>
<dbReference type="InterPro" id="IPR036249">
    <property type="entry name" value="Thioredoxin-like_sf"/>
</dbReference>
<name>A0A8A4TJU1_SULCO</name>
<dbReference type="FunFam" id="3.40.30.10:FF:000001">
    <property type="entry name" value="Thioredoxin"/>
    <property type="match status" value="1"/>
</dbReference>
<dbReference type="PROSITE" id="PS00194">
    <property type="entry name" value="THIOREDOXIN_1"/>
    <property type="match status" value="1"/>
</dbReference>
<dbReference type="NCBIfam" id="TIGR01068">
    <property type="entry name" value="thioredoxin"/>
    <property type="match status" value="1"/>
</dbReference>
<accession>A0A8A4TJU1</accession>